<dbReference type="PROSITE" id="PS50181">
    <property type="entry name" value="FBOX"/>
    <property type="match status" value="1"/>
</dbReference>
<dbReference type="Gene3D" id="1.20.1280.50">
    <property type="match status" value="1"/>
</dbReference>
<evidence type="ECO:0000313" key="3">
    <source>
        <dbReference type="Proteomes" id="UP001313282"/>
    </source>
</evidence>
<evidence type="ECO:0000313" key="2">
    <source>
        <dbReference type="EMBL" id="KAK6342950.1"/>
    </source>
</evidence>
<evidence type="ECO:0000259" key="1">
    <source>
        <dbReference type="PROSITE" id="PS50181"/>
    </source>
</evidence>
<accession>A0AAN8MMV7</accession>
<reference evidence="2 3" key="1">
    <citation type="submission" date="2019-10" db="EMBL/GenBank/DDBJ databases">
        <authorList>
            <person name="Palmer J.M."/>
        </authorList>
    </citation>
    <scope>NUCLEOTIDE SEQUENCE [LARGE SCALE GENOMIC DNA]</scope>
    <source>
        <strain evidence="2 3">TWF718</strain>
    </source>
</reference>
<dbReference type="InterPro" id="IPR001810">
    <property type="entry name" value="F-box_dom"/>
</dbReference>
<organism evidence="2 3">
    <name type="scientific">Orbilia javanica</name>
    <dbReference type="NCBI Taxonomy" id="47235"/>
    <lineage>
        <taxon>Eukaryota</taxon>
        <taxon>Fungi</taxon>
        <taxon>Dikarya</taxon>
        <taxon>Ascomycota</taxon>
        <taxon>Pezizomycotina</taxon>
        <taxon>Orbiliomycetes</taxon>
        <taxon>Orbiliales</taxon>
        <taxon>Orbiliaceae</taxon>
        <taxon>Orbilia</taxon>
    </lineage>
</organism>
<sequence>MQASLSNPAEKRGSESARSATTSLILALPVELQSQILSYLPIEDQISAAKICSFWRDIILNSNAIKLTRYVYGYTFAGLLIRCHVLATTLGGYVTPAFRFMVQGRVVTGFQYTYEVSHEETRVRMRYGGPNEKVLSGDIAEFPFFDEPLFPPFPTVIPTPVRFIDDEDETPLLTKKKQLFVTHEGSEGGPLQNCDCYYYETGEDGKEIITWAGTLGSEPPWAVESLSEQECIVTAALEIKSSGNEWSGSAWEARVNPRRRTTVREIVEAVISEAEPILRKLKVKTEIPHLISFTGLQSDIGKWTLEVGYTIDLDGDSLV</sequence>
<protein>
    <recommendedName>
        <fullName evidence="1">F-box domain-containing protein</fullName>
    </recommendedName>
</protein>
<comment type="caution">
    <text evidence="2">The sequence shown here is derived from an EMBL/GenBank/DDBJ whole genome shotgun (WGS) entry which is preliminary data.</text>
</comment>
<dbReference type="EMBL" id="JAVHNR010000005">
    <property type="protein sequence ID" value="KAK6342950.1"/>
    <property type="molecule type" value="Genomic_DNA"/>
</dbReference>
<keyword evidence="3" id="KW-1185">Reference proteome</keyword>
<name>A0AAN8MMV7_9PEZI</name>
<feature type="domain" description="F-box" evidence="1">
    <location>
        <begin position="22"/>
        <end position="68"/>
    </location>
</feature>
<gene>
    <name evidence="2" type="ORF">TWF718_008328</name>
</gene>
<proteinExistence type="predicted"/>
<dbReference type="SUPFAM" id="SSF81383">
    <property type="entry name" value="F-box domain"/>
    <property type="match status" value="1"/>
</dbReference>
<dbReference type="Pfam" id="PF12937">
    <property type="entry name" value="F-box-like"/>
    <property type="match status" value="1"/>
</dbReference>
<dbReference type="SMART" id="SM00256">
    <property type="entry name" value="FBOX"/>
    <property type="match status" value="1"/>
</dbReference>
<dbReference type="Proteomes" id="UP001313282">
    <property type="component" value="Unassembled WGS sequence"/>
</dbReference>
<dbReference type="AlphaFoldDB" id="A0AAN8MMV7"/>
<dbReference type="InterPro" id="IPR036047">
    <property type="entry name" value="F-box-like_dom_sf"/>
</dbReference>